<name>A0A1G6HGW0_9MICO</name>
<reference evidence="3 4" key="1">
    <citation type="submission" date="2016-09" db="EMBL/GenBank/DDBJ databases">
        <authorList>
            <person name="Capua I."/>
            <person name="De Benedictis P."/>
            <person name="Joannis T."/>
            <person name="Lombin L.H."/>
            <person name="Cattoli G."/>
        </authorList>
    </citation>
    <scope>NUCLEOTIDE SEQUENCE [LARGE SCALE GENOMIC DNA]</scope>
    <source>
        <strain evidence="3 4">ISLP-3</strain>
    </source>
</reference>
<dbReference type="EMBL" id="FMYH01000001">
    <property type="protein sequence ID" value="SDB93489.1"/>
    <property type="molecule type" value="Genomic_DNA"/>
</dbReference>
<dbReference type="Proteomes" id="UP000199039">
    <property type="component" value="Unassembled WGS sequence"/>
</dbReference>
<dbReference type="AlphaFoldDB" id="A0A1G6HGW0"/>
<proteinExistence type="predicted"/>
<keyword evidence="2" id="KW-0472">Membrane</keyword>
<evidence type="ECO:0000256" key="2">
    <source>
        <dbReference type="SAM" id="Phobius"/>
    </source>
</evidence>
<feature type="region of interest" description="Disordered" evidence="1">
    <location>
        <begin position="1"/>
        <end position="29"/>
    </location>
</feature>
<evidence type="ECO:0000313" key="3">
    <source>
        <dbReference type="EMBL" id="SDB93489.1"/>
    </source>
</evidence>
<feature type="transmembrane region" description="Helical" evidence="2">
    <location>
        <begin position="84"/>
        <end position="110"/>
    </location>
</feature>
<feature type="compositionally biased region" description="Low complexity" evidence="1">
    <location>
        <begin position="7"/>
        <end position="16"/>
    </location>
</feature>
<organism evidence="3 4">
    <name type="scientific">Sanguibacter gelidistatuariae</name>
    <dbReference type="NCBI Taxonomy" id="1814289"/>
    <lineage>
        <taxon>Bacteria</taxon>
        <taxon>Bacillati</taxon>
        <taxon>Actinomycetota</taxon>
        <taxon>Actinomycetes</taxon>
        <taxon>Micrococcales</taxon>
        <taxon>Sanguibacteraceae</taxon>
        <taxon>Sanguibacter</taxon>
    </lineage>
</organism>
<accession>A0A1G6HGW0</accession>
<keyword evidence="2" id="KW-0812">Transmembrane</keyword>
<gene>
    <name evidence="3" type="ORF">SAMN05216410_1024</name>
</gene>
<keyword evidence="4" id="KW-1185">Reference proteome</keyword>
<evidence type="ECO:0000256" key="1">
    <source>
        <dbReference type="SAM" id="MobiDB-lite"/>
    </source>
</evidence>
<evidence type="ECO:0000313" key="4">
    <source>
        <dbReference type="Proteomes" id="UP000199039"/>
    </source>
</evidence>
<sequence>MPDDSAPDSFAPDSSAQDTSAPDTSVPDAALSPEQIDEIAAQAVPATIRRAPKYKSFFWVGALVGIVVGVWFGLWVSTDGMINRWIYVTVTAVGVTMVTVLLAGLAAVWADRRSTRPRR</sequence>
<keyword evidence="2" id="KW-1133">Transmembrane helix</keyword>
<protein>
    <submittedName>
        <fullName evidence="3">Uncharacterized protein</fullName>
    </submittedName>
</protein>
<feature type="transmembrane region" description="Helical" evidence="2">
    <location>
        <begin position="57"/>
        <end position="78"/>
    </location>
</feature>